<reference evidence="2 3" key="1">
    <citation type="journal article" date="2013" name="Genome Announc.">
        <title>Draft Genome Sequence of Arcticibacter svalbardensis Strain MN12-7T, a Member of the Family Sphingobacteriaceae Isolated from an Arctic Soil Sample.</title>
        <authorList>
            <person name="Shivaji S."/>
            <person name="Ara S."/>
            <person name="Prasad S."/>
            <person name="Manasa B.P."/>
            <person name="Begum Z."/>
            <person name="Singh A."/>
            <person name="Kumar Pinnaka A."/>
        </authorList>
    </citation>
    <scope>NUCLEOTIDE SEQUENCE [LARGE SCALE GENOMIC DNA]</scope>
    <source>
        <strain evidence="2 3">MN12-7</strain>
    </source>
</reference>
<keyword evidence="1" id="KW-1133">Transmembrane helix</keyword>
<dbReference type="Proteomes" id="UP000014174">
    <property type="component" value="Unassembled WGS sequence"/>
</dbReference>
<evidence type="ECO:0000313" key="2">
    <source>
        <dbReference type="EMBL" id="EOR95966.1"/>
    </source>
</evidence>
<protein>
    <submittedName>
        <fullName evidence="2">Uncharacterized protein</fullName>
    </submittedName>
</protein>
<dbReference type="AlphaFoldDB" id="R9GW32"/>
<proteinExistence type="predicted"/>
<accession>R9GW32</accession>
<organism evidence="2 3">
    <name type="scientific">Arcticibacter svalbardensis MN12-7</name>
    <dbReference type="NCBI Taxonomy" id="1150600"/>
    <lineage>
        <taxon>Bacteria</taxon>
        <taxon>Pseudomonadati</taxon>
        <taxon>Bacteroidota</taxon>
        <taxon>Sphingobacteriia</taxon>
        <taxon>Sphingobacteriales</taxon>
        <taxon>Sphingobacteriaceae</taxon>
        <taxon>Arcticibacter</taxon>
    </lineage>
</organism>
<dbReference type="EMBL" id="AQPN01000033">
    <property type="protein sequence ID" value="EOR95966.1"/>
    <property type="molecule type" value="Genomic_DNA"/>
</dbReference>
<keyword evidence="1" id="KW-0812">Transmembrane</keyword>
<keyword evidence="1" id="KW-0472">Membrane</keyword>
<keyword evidence="3" id="KW-1185">Reference proteome</keyword>
<sequence>MVVTNFLPVKAGFAAITGGTGLLLSFDIVFIYLLVYNIYIQIRD</sequence>
<evidence type="ECO:0000256" key="1">
    <source>
        <dbReference type="SAM" id="Phobius"/>
    </source>
</evidence>
<feature type="transmembrane region" description="Helical" evidence="1">
    <location>
        <begin position="12"/>
        <end position="35"/>
    </location>
</feature>
<gene>
    <name evidence="2" type="ORF">ADIARSV_0856</name>
</gene>
<evidence type="ECO:0000313" key="3">
    <source>
        <dbReference type="Proteomes" id="UP000014174"/>
    </source>
</evidence>
<name>R9GW32_9SPHI</name>
<comment type="caution">
    <text evidence="2">The sequence shown here is derived from an EMBL/GenBank/DDBJ whole genome shotgun (WGS) entry which is preliminary data.</text>
</comment>